<protein>
    <submittedName>
        <fullName evidence="1">Uncharacterized protein</fullName>
    </submittedName>
</protein>
<dbReference type="EMBL" id="LXQA011177451">
    <property type="protein sequence ID" value="MCI87869.1"/>
    <property type="molecule type" value="Genomic_DNA"/>
</dbReference>
<name>A0A392VKG9_9FABA</name>
<keyword evidence="2" id="KW-1185">Reference proteome</keyword>
<evidence type="ECO:0000313" key="2">
    <source>
        <dbReference type="Proteomes" id="UP000265520"/>
    </source>
</evidence>
<reference evidence="1 2" key="1">
    <citation type="journal article" date="2018" name="Front. Plant Sci.">
        <title>Red Clover (Trifolium pratense) and Zigzag Clover (T. medium) - A Picture of Genomic Similarities and Differences.</title>
        <authorList>
            <person name="Dluhosova J."/>
            <person name="Istvanek J."/>
            <person name="Nedelnik J."/>
            <person name="Repkova J."/>
        </authorList>
    </citation>
    <scope>NUCLEOTIDE SEQUENCE [LARGE SCALE GENOMIC DNA]</scope>
    <source>
        <strain evidence="2">cv. 10/8</strain>
        <tissue evidence="1">Leaf</tissue>
    </source>
</reference>
<comment type="caution">
    <text evidence="1">The sequence shown here is derived from an EMBL/GenBank/DDBJ whole genome shotgun (WGS) entry which is preliminary data.</text>
</comment>
<organism evidence="1 2">
    <name type="scientific">Trifolium medium</name>
    <dbReference type="NCBI Taxonomy" id="97028"/>
    <lineage>
        <taxon>Eukaryota</taxon>
        <taxon>Viridiplantae</taxon>
        <taxon>Streptophyta</taxon>
        <taxon>Embryophyta</taxon>
        <taxon>Tracheophyta</taxon>
        <taxon>Spermatophyta</taxon>
        <taxon>Magnoliopsida</taxon>
        <taxon>eudicotyledons</taxon>
        <taxon>Gunneridae</taxon>
        <taxon>Pentapetalae</taxon>
        <taxon>rosids</taxon>
        <taxon>fabids</taxon>
        <taxon>Fabales</taxon>
        <taxon>Fabaceae</taxon>
        <taxon>Papilionoideae</taxon>
        <taxon>50 kb inversion clade</taxon>
        <taxon>NPAAA clade</taxon>
        <taxon>Hologalegina</taxon>
        <taxon>IRL clade</taxon>
        <taxon>Trifolieae</taxon>
        <taxon>Trifolium</taxon>
    </lineage>
</organism>
<sequence>MNYFCHWRGAQKLLCNGRVASVVGARRRVFWRVARDCEGSGQ</sequence>
<proteinExistence type="predicted"/>
<evidence type="ECO:0000313" key="1">
    <source>
        <dbReference type="EMBL" id="MCI87869.1"/>
    </source>
</evidence>
<feature type="non-terminal residue" evidence="1">
    <location>
        <position position="42"/>
    </location>
</feature>
<dbReference type="AlphaFoldDB" id="A0A392VKG9"/>
<accession>A0A392VKG9</accession>
<dbReference type="Proteomes" id="UP000265520">
    <property type="component" value="Unassembled WGS sequence"/>
</dbReference>